<dbReference type="SUPFAM" id="SSF48498">
    <property type="entry name" value="Tetracyclin repressor-like, C-terminal domain"/>
    <property type="match status" value="1"/>
</dbReference>
<dbReference type="Proteomes" id="UP000199636">
    <property type="component" value="Unassembled WGS sequence"/>
</dbReference>
<protein>
    <submittedName>
        <fullName evidence="7">Transcriptional regulator, TetR family</fullName>
    </submittedName>
</protein>
<dbReference type="Pfam" id="PF08361">
    <property type="entry name" value="TetR_C_2"/>
    <property type="match status" value="1"/>
</dbReference>
<dbReference type="STRING" id="428992.SAMN05216272_102450"/>
<dbReference type="InterPro" id="IPR009057">
    <property type="entry name" value="Homeodomain-like_sf"/>
</dbReference>
<keyword evidence="4" id="KW-0804">Transcription</keyword>
<dbReference type="FunFam" id="1.10.357.10:FF:000003">
    <property type="entry name" value="HTH-type transcriptional regulator AcrR"/>
    <property type="match status" value="1"/>
</dbReference>
<dbReference type="AlphaFoldDB" id="A0A1G8EC13"/>
<gene>
    <name evidence="7" type="ORF">SAMN05216272_102450</name>
</gene>
<evidence type="ECO:0000259" key="6">
    <source>
        <dbReference type="PROSITE" id="PS50977"/>
    </source>
</evidence>
<dbReference type="InterPro" id="IPR023772">
    <property type="entry name" value="DNA-bd_HTH_TetR-type_CS"/>
</dbReference>
<accession>A0A1G8EC13</accession>
<evidence type="ECO:0000256" key="4">
    <source>
        <dbReference type="ARBA" id="ARBA00023163"/>
    </source>
</evidence>
<proteinExistence type="predicted"/>
<dbReference type="RefSeq" id="WP_090261707.1">
    <property type="nucleotide sequence ID" value="NZ_FNDS01000002.1"/>
</dbReference>
<dbReference type="EMBL" id="FNDS01000002">
    <property type="protein sequence ID" value="SDH67239.1"/>
    <property type="molecule type" value="Genomic_DNA"/>
</dbReference>
<keyword evidence="8" id="KW-1185">Reference proteome</keyword>
<dbReference type="PRINTS" id="PR00455">
    <property type="entry name" value="HTHTETR"/>
</dbReference>
<reference evidence="8" key="1">
    <citation type="submission" date="2016-10" db="EMBL/GenBank/DDBJ databases">
        <authorList>
            <person name="Varghese N."/>
            <person name="Submissions S."/>
        </authorList>
    </citation>
    <scope>NUCLEOTIDE SEQUENCE [LARGE SCALE GENOMIC DNA]</scope>
    <source>
        <strain evidence="8">CCM 7469</strain>
    </source>
</reference>
<evidence type="ECO:0000256" key="1">
    <source>
        <dbReference type="ARBA" id="ARBA00022491"/>
    </source>
</evidence>
<feature type="domain" description="HTH tetR-type" evidence="6">
    <location>
        <begin position="9"/>
        <end position="69"/>
    </location>
</feature>
<evidence type="ECO:0000256" key="5">
    <source>
        <dbReference type="PROSITE-ProRule" id="PRU00335"/>
    </source>
</evidence>
<evidence type="ECO:0000256" key="3">
    <source>
        <dbReference type="ARBA" id="ARBA00023125"/>
    </source>
</evidence>
<dbReference type="SUPFAM" id="SSF46689">
    <property type="entry name" value="Homeodomain-like"/>
    <property type="match status" value="1"/>
</dbReference>
<name>A0A1G8EC13_9PSED</name>
<dbReference type="InterPro" id="IPR036271">
    <property type="entry name" value="Tet_transcr_reg_TetR-rel_C_sf"/>
</dbReference>
<dbReference type="GO" id="GO:0003700">
    <property type="term" value="F:DNA-binding transcription factor activity"/>
    <property type="evidence" value="ECO:0007669"/>
    <property type="project" value="UniProtKB-ARBA"/>
</dbReference>
<dbReference type="InterPro" id="IPR013572">
    <property type="entry name" value="Tscrpt_reg_MAATS_C"/>
</dbReference>
<dbReference type="PROSITE" id="PS01081">
    <property type="entry name" value="HTH_TETR_1"/>
    <property type="match status" value="1"/>
</dbReference>
<dbReference type="GO" id="GO:0045892">
    <property type="term" value="P:negative regulation of DNA-templated transcription"/>
    <property type="evidence" value="ECO:0007669"/>
    <property type="project" value="UniProtKB-ARBA"/>
</dbReference>
<dbReference type="PROSITE" id="PS50977">
    <property type="entry name" value="HTH_TETR_2"/>
    <property type="match status" value="1"/>
</dbReference>
<organism evidence="7 8">
    <name type="scientific">Pseudomonas panipatensis</name>
    <dbReference type="NCBI Taxonomy" id="428992"/>
    <lineage>
        <taxon>Bacteria</taxon>
        <taxon>Pseudomonadati</taxon>
        <taxon>Pseudomonadota</taxon>
        <taxon>Gammaproteobacteria</taxon>
        <taxon>Pseudomonadales</taxon>
        <taxon>Pseudomonadaceae</taxon>
        <taxon>Pseudomonas</taxon>
    </lineage>
</organism>
<sequence length="212" mass="24306">MRRTKEDSEKTRQTILDSAEALFLEHGVSNTSLEEIARNAGVTRGAVYWHFENKAHLFNEMLSQVRLPPEQLALRLSGCDGRDPLQSLFELCVEVVENLARQEQKRRILTILMQRCEFTEELHDALLRHNAFIRQFIDLSEQLFARAECRAQLLPGITPTIASRAVHAMFHGLISDWLRDPQLFDPLRDTRQLLGSLFRGLIRDWAQAGAAS</sequence>
<keyword evidence="1" id="KW-0678">Repressor</keyword>
<evidence type="ECO:0000313" key="8">
    <source>
        <dbReference type="Proteomes" id="UP000199636"/>
    </source>
</evidence>
<keyword evidence="3 5" id="KW-0238">DNA-binding</keyword>
<dbReference type="PANTHER" id="PTHR30055:SF240">
    <property type="entry name" value="HTH-TYPE TRANSCRIPTIONAL REGULATOR ACRR"/>
    <property type="match status" value="1"/>
</dbReference>
<evidence type="ECO:0000256" key="2">
    <source>
        <dbReference type="ARBA" id="ARBA00023015"/>
    </source>
</evidence>
<feature type="DNA-binding region" description="H-T-H motif" evidence="5">
    <location>
        <begin position="32"/>
        <end position="51"/>
    </location>
</feature>
<dbReference type="PANTHER" id="PTHR30055">
    <property type="entry name" value="HTH-TYPE TRANSCRIPTIONAL REGULATOR RUTR"/>
    <property type="match status" value="1"/>
</dbReference>
<dbReference type="InterPro" id="IPR050109">
    <property type="entry name" value="HTH-type_TetR-like_transc_reg"/>
</dbReference>
<evidence type="ECO:0000313" key="7">
    <source>
        <dbReference type="EMBL" id="SDH67239.1"/>
    </source>
</evidence>
<dbReference type="GO" id="GO:0000976">
    <property type="term" value="F:transcription cis-regulatory region binding"/>
    <property type="evidence" value="ECO:0007669"/>
    <property type="project" value="TreeGrafter"/>
</dbReference>
<keyword evidence="2" id="KW-0805">Transcription regulation</keyword>
<dbReference type="OrthoDB" id="5816932at2"/>
<dbReference type="Gene3D" id="1.10.357.10">
    <property type="entry name" value="Tetracycline Repressor, domain 2"/>
    <property type="match status" value="1"/>
</dbReference>
<dbReference type="Pfam" id="PF00440">
    <property type="entry name" value="TetR_N"/>
    <property type="match status" value="1"/>
</dbReference>
<dbReference type="InterPro" id="IPR001647">
    <property type="entry name" value="HTH_TetR"/>
</dbReference>